<dbReference type="EMBL" id="CASHTH010000373">
    <property type="protein sequence ID" value="CAI7999297.1"/>
    <property type="molecule type" value="Genomic_DNA"/>
</dbReference>
<name>A0AA35R0F0_GEOBA</name>
<protein>
    <submittedName>
        <fullName evidence="2">Uncharacterized protein</fullName>
    </submittedName>
</protein>
<feature type="compositionally biased region" description="Polar residues" evidence="1">
    <location>
        <begin position="15"/>
        <end position="29"/>
    </location>
</feature>
<accession>A0AA35R0F0</accession>
<evidence type="ECO:0000313" key="2">
    <source>
        <dbReference type="EMBL" id="CAI7999297.1"/>
    </source>
</evidence>
<evidence type="ECO:0000313" key="3">
    <source>
        <dbReference type="Proteomes" id="UP001174909"/>
    </source>
</evidence>
<reference evidence="2" key="1">
    <citation type="submission" date="2023-03" db="EMBL/GenBank/DDBJ databases">
        <authorList>
            <person name="Steffen K."/>
            <person name="Cardenas P."/>
        </authorList>
    </citation>
    <scope>NUCLEOTIDE SEQUENCE</scope>
</reference>
<dbReference type="AlphaFoldDB" id="A0AA35R0F0"/>
<sequence length="218" mass="23934">MESEPVETDRHMNVTEYSDTDQISLNSPVPTRARTCAMSSSTSTPIKSSSLRTSVSTSDSDVSPHTSAVVENGILQNGWSSNLKIPSGYPRASSGDSETDYVMFFRSSRNSSEMDFGDEDSGNDDSADTPRPSHADLMGLRSRACAKNGDMSSVRAEAEHFKIREMSIEEEEGSQGDGRIHVQTAVDRRKLTISEKINRDLDETAIMLEKLTQSLFPV</sequence>
<gene>
    <name evidence="2" type="ORF">GBAR_LOCUS2676</name>
</gene>
<evidence type="ECO:0000256" key="1">
    <source>
        <dbReference type="SAM" id="MobiDB-lite"/>
    </source>
</evidence>
<feature type="region of interest" description="Disordered" evidence="1">
    <location>
        <begin position="1"/>
        <end position="65"/>
    </location>
</feature>
<proteinExistence type="predicted"/>
<keyword evidence="3" id="KW-1185">Reference proteome</keyword>
<feature type="compositionally biased region" description="Low complexity" evidence="1">
    <location>
        <begin position="39"/>
        <end position="63"/>
    </location>
</feature>
<feature type="non-terminal residue" evidence="2">
    <location>
        <position position="218"/>
    </location>
</feature>
<feature type="region of interest" description="Disordered" evidence="1">
    <location>
        <begin position="111"/>
        <end position="134"/>
    </location>
</feature>
<organism evidence="2 3">
    <name type="scientific">Geodia barretti</name>
    <name type="common">Barrett's horny sponge</name>
    <dbReference type="NCBI Taxonomy" id="519541"/>
    <lineage>
        <taxon>Eukaryota</taxon>
        <taxon>Metazoa</taxon>
        <taxon>Porifera</taxon>
        <taxon>Demospongiae</taxon>
        <taxon>Heteroscleromorpha</taxon>
        <taxon>Tetractinellida</taxon>
        <taxon>Astrophorina</taxon>
        <taxon>Geodiidae</taxon>
        <taxon>Geodia</taxon>
    </lineage>
</organism>
<comment type="caution">
    <text evidence="2">The sequence shown here is derived from an EMBL/GenBank/DDBJ whole genome shotgun (WGS) entry which is preliminary data.</text>
</comment>
<feature type="compositionally biased region" description="Acidic residues" evidence="1">
    <location>
        <begin position="115"/>
        <end position="127"/>
    </location>
</feature>
<dbReference type="Proteomes" id="UP001174909">
    <property type="component" value="Unassembled WGS sequence"/>
</dbReference>